<name>A0A1I1MKZ4_9GAMM</name>
<organism evidence="3 4">
    <name type="scientific">Kushneria avicenniae</name>
    <dbReference type="NCBI Taxonomy" id="402385"/>
    <lineage>
        <taxon>Bacteria</taxon>
        <taxon>Pseudomonadati</taxon>
        <taxon>Pseudomonadota</taxon>
        <taxon>Gammaproteobacteria</taxon>
        <taxon>Oceanospirillales</taxon>
        <taxon>Halomonadaceae</taxon>
        <taxon>Kushneria</taxon>
    </lineage>
</organism>
<dbReference type="GO" id="GO:0008999">
    <property type="term" value="F:protein-N-terminal-alanine acetyltransferase activity"/>
    <property type="evidence" value="ECO:0007669"/>
    <property type="project" value="TreeGrafter"/>
</dbReference>
<dbReference type="InterPro" id="IPR000182">
    <property type="entry name" value="GNAT_dom"/>
</dbReference>
<evidence type="ECO:0000256" key="1">
    <source>
        <dbReference type="SAM" id="MobiDB-lite"/>
    </source>
</evidence>
<dbReference type="SUPFAM" id="SSF55729">
    <property type="entry name" value="Acyl-CoA N-acyltransferases (Nat)"/>
    <property type="match status" value="1"/>
</dbReference>
<dbReference type="EMBL" id="FOLY01000007">
    <property type="protein sequence ID" value="SFC85766.1"/>
    <property type="molecule type" value="Genomic_DNA"/>
</dbReference>
<dbReference type="PANTHER" id="PTHR43441:SF2">
    <property type="entry name" value="FAMILY ACETYLTRANSFERASE, PUTATIVE (AFU_ORTHOLOGUE AFUA_7G00850)-RELATED"/>
    <property type="match status" value="1"/>
</dbReference>
<dbReference type="InterPro" id="IPR051908">
    <property type="entry name" value="Ribosomal_N-acetyltransferase"/>
</dbReference>
<protein>
    <submittedName>
        <fullName evidence="3">Acetyltransferase (GNAT) domain-containing protein</fullName>
    </submittedName>
</protein>
<dbReference type="GO" id="GO:0005737">
    <property type="term" value="C:cytoplasm"/>
    <property type="evidence" value="ECO:0007669"/>
    <property type="project" value="TreeGrafter"/>
</dbReference>
<dbReference type="GO" id="GO:1990189">
    <property type="term" value="F:protein N-terminal-serine acetyltransferase activity"/>
    <property type="evidence" value="ECO:0007669"/>
    <property type="project" value="TreeGrafter"/>
</dbReference>
<dbReference type="FunFam" id="3.40.630.30:FF:000047">
    <property type="entry name" value="Acetyltransferase, GNAT family"/>
    <property type="match status" value="1"/>
</dbReference>
<evidence type="ECO:0000313" key="4">
    <source>
        <dbReference type="Proteomes" id="UP000199046"/>
    </source>
</evidence>
<dbReference type="STRING" id="402385.SAMN05421848_3009"/>
<evidence type="ECO:0000259" key="2">
    <source>
        <dbReference type="PROSITE" id="PS51186"/>
    </source>
</evidence>
<dbReference type="InterPro" id="IPR016181">
    <property type="entry name" value="Acyl_CoA_acyltransferase"/>
</dbReference>
<keyword evidence="4" id="KW-1185">Reference proteome</keyword>
<dbReference type="OrthoDB" id="5295305at2"/>
<proteinExistence type="predicted"/>
<dbReference type="AlphaFoldDB" id="A0A1I1MKZ4"/>
<dbReference type="PANTHER" id="PTHR43441">
    <property type="entry name" value="RIBOSOMAL-PROTEIN-SERINE ACETYLTRANSFERASE"/>
    <property type="match status" value="1"/>
</dbReference>
<dbReference type="Pfam" id="PF13302">
    <property type="entry name" value="Acetyltransf_3"/>
    <property type="match status" value="1"/>
</dbReference>
<reference evidence="4" key="1">
    <citation type="submission" date="2016-10" db="EMBL/GenBank/DDBJ databases">
        <authorList>
            <person name="Varghese N."/>
            <person name="Submissions S."/>
        </authorList>
    </citation>
    <scope>NUCLEOTIDE SEQUENCE [LARGE SCALE GENOMIC DNA]</scope>
    <source>
        <strain evidence="4">DSM 23439</strain>
    </source>
</reference>
<dbReference type="PROSITE" id="PS51186">
    <property type="entry name" value="GNAT"/>
    <property type="match status" value="1"/>
</dbReference>
<dbReference type="RefSeq" id="WP_090135662.1">
    <property type="nucleotide sequence ID" value="NZ_FOLY01000007.1"/>
</dbReference>
<gene>
    <name evidence="3" type="ORF">SAMN05421848_3009</name>
</gene>
<keyword evidence="3" id="KW-0808">Transferase</keyword>
<sequence length="239" mass="26756">MTPLLTPANTPVGHPLAGWQPPPSPSHDTLTGRYCRVAPLNVTSHGDALFNAWQADAPSRWVYLGGRPFDDRDGCLEWLSHRAISHDPMFMALINLERDQALGVAAWLDIAPEHGTIELGHLSFSGQMARTRMATKALHLLIDHAFSLGYRRVAWKCDALNAPSQRAASRLGFRFEGIFRQHRVVCGRNRDTAWYALLDHEWPAMARAHRQWPMPDNFDDTGRQRVALSVLTAHEAQGA</sequence>
<dbReference type="Proteomes" id="UP000199046">
    <property type="component" value="Unassembled WGS sequence"/>
</dbReference>
<evidence type="ECO:0000313" key="3">
    <source>
        <dbReference type="EMBL" id="SFC85766.1"/>
    </source>
</evidence>
<feature type="domain" description="N-acetyltransferase" evidence="2">
    <location>
        <begin position="48"/>
        <end position="201"/>
    </location>
</feature>
<dbReference type="Gene3D" id="3.40.630.30">
    <property type="match status" value="1"/>
</dbReference>
<feature type="region of interest" description="Disordered" evidence="1">
    <location>
        <begin position="1"/>
        <end position="27"/>
    </location>
</feature>
<accession>A0A1I1MKZ4</accession>